<evidence type="ECO:0000313" key="2">
    <source>
        <dbReference type="WBParaSite" id="PSAMB.scaffold2104size25387.g16497.t1"/>
    </source>
</evidence>
<protein>
    <submittedName>
        <fullName evidence="2">Uncharacterized protein</fullName>
    </submittedName>
</protein>
<sequence length="150" mass="17259">MRSRRFSYTAPSRLSRCLARLTNESERSWRPDVWRWATAQTQNNKPSGKVSVCLAGDEGDRTTARLCVLNIRTANSRDGVTAESIKRERERIVPRRVVAAIGHAPFDVRSRRLAAAIDRQLLRAPRSFAYPWQSDARRVGRPKRAPIRYR</sequence>
<dbReference type="Proteomes" id="UP000887566">
    <property type="component" value="Unplaced"/>
</dbReference>
<organism evidence="1 2">
    <name type="scientific">Plectus sambesii</name>
    <dbReference type="NCBI Taxonomy" id="2011161"/>
    <lineage>
        <taxon>Eukaryota</taxon>
        <taxon>Metazoa</taxon>
        <taxon>Ecdysozoa</taxon>
        <taxon>Nematoda</taxon>
        <taxon>Chromadorea</taxon>
        <taxon>Plectida</taxon>
        <taxon>Plectina</taxon>
        <taxon>Plectoidea</taxon>
        <taxon>Plectidae</taxon>
        <taxon>Plectus</taxon>
    </lineage>
</organism>
<reference evidence="2" key="1">
    <citation type="submission" date="2022-11" db="UniProtKB">
        <authorList>
            <consortium name="WormBaseParasite"/>
        </authorList>
    </citation>
    <scope>IDENTIFICATION</scope>
</reference>
<dbReference type="AlphaFoldDB" id="A0A914VKF5"/>
<dbReference type="WBParaSite" id="PSAMB.scaffold2104size25387.g16497.t1">
    <property type="protein sequence ID" value="PSAMB.scaffold2104size25387.g16497.t1"/>
    <property type="gene ID" value="PSAMB.scaffold2104size25387.g16497"/>
</dbReference>
<evidence type="ECO:0000313" key="1">
    <source>
        <dbReference type="Proteomes" id="UP000887566"/>
    </source>
</evidence>
<accession>A0A914VKF5</accession>
<proteinExistence type="predicted"/>
<keyword evidence="1" id="KW-1185">Reference proteome</keyword>
<name>A0A914VKF5_9BILA</name>